<organism evidence="1 2">
    <name type="scientific">Rubus argutus</name>
    <name type="common">Southern blackberry</name>
    <dbReference type="NCBI Taxonomy" id="59490"/>
    <lineage>
        <taxon>Eukaryota</taxon>
        <taxon>Viridiplantae</taxon>
        <taxon>Streptophyta</taxon>
        <taxon>Embryophyta</taxon>
        <taxon>Tracheophyta</taxon>
        <taxon>Spermatophyta</taxon>
        <taxon>Magnoliopsida</taxon>
        <taxon>eudicotyledons</taxon>
        <taxon>Gunneridae</taxon>
        <taxon>Pentapetalae</taxon>
        <taxon>rosids</taxon>
        <taxon>fabids</taxon>
        <taxon>Rosales</taxon>
        <taxon>Rosaceae</taxon>
        <taxon>Rosoideae</taxon>
        <taxon>Rosoideae incertae sedis</taxon>
        <taxon>Rubus</taxon>
    </lineage>
</organism>
<keyword evidence="2" id="KW-1185">Reference proteome</keyword>
<accession>A0AAW1VDP3</accession>
<comment type="caution">
    <text evidence="1">The sequence shown here is derived from an EMBL/GenBank/DDBJ whole genome shotgun (WGS) entry which is preliminary data.</text>
</comment>
<proteinExistence type="predicted"/>
<evidence type="ECO:0000313" key="2">
    <source>
        <dbReference type="Proteomes" id="UP001457282"/>
    </source>
</evidence>
<gene>
    <name evidence="1" type="ORF">M0R45_002169</name>
</gene>
<dbReference type="EMBL" id="JBEDUW010000315">
    <property type="protein sequence ID" value="KAK9901198.1"/>
    <property type="molecule type" value="Genomic_DNA"/>
</dbReference>
<sequence length="114" mass="11854">MEKSTVVVVRSTRGATPGAGLTGTAASILAEEGDRRLQEEAAWWVGRCGLDWAVGVGSVGLGTGSVEEHGAEKRREIESKTWAWCGRAGSMTVLGHKGGHDGGQCTGAEGQQLF</sequence>
<protein>
    <submittedName>
        <fullName evidence="1">Uncharacterized protein</fullName>
    </submittedName>
</protein>
<reference evidence="1 2" key="1">
    <citation type="journal article" date="2023" name="G3 (Bethesda)">
        <title>A chromosome-length genome assembly and annotation of blackberry (Rubus argutus, cv. 'Hillquist').</title>
        <authorList>
            <person name="Bruna T."/>
            <person name="Aryal R."/>
            <person name="Dudchenko O."/>
            <person name="Sargent D.J."/>
            <person name="Mead D."/>
            <person name="Buti M."/>
            <person name="Cavallini A."/>
            <person name="Hytonen T."/>
            <person name="Andres J."/>
            <person name="Pham M."/>
            <person name="Weisz D."/>
            <person name="Mascagni F."/>
            <person name="Usai G."/>
            <person name="Natali L."/>
            <person name="Bassil N."/>
            <person name="Fernandez G.E."/>
            <person name="Lomsadze A."/>
            <person name="Armour M."/>
            <person name="Olukolu B."/>
            <person name="Poorten T."/>
            <person name="Britton C."/>
            <person name="Davik J."/>
            <person name="Ashrafi H."/>
            <person name="Aiden E.L."/>
            <person name="Borodovsky M."/>
            <person name="Worthington M."/>
        </authorList>
    </citation>
    <scope>NUCLEOTIDE SEQUENCE [LARGE SCALE GENOMIC DNA]</scope>
    <source>
        <strain evidence="1">PI 553951</strain>
    </source>
</reference>
<name>A0AAW1VDP3_RUBAR</name>
<dbReference type="Proteomes" id="UP001457282">
    <property type="component" value="Unassembled WGS sequence"/>
</dbReference>
<dbReference type="AlphaFoldDB" id="A0AAW1VDP3"/>
<evidence type="ECO:0000313" key="1">
    <source>
        <dbReference type="EMBL" id="KAK9901198.1"/>
    </source>
</evidence>